<evidence type="ECO:0000313" key="1">
    <source>
        <dbReference type="EMBL" id="KAF1965164.1"/>
    </source>
</evidence>
<reference evidence="1" key="1">
    <citation type="journal article" date="2020" name="Stud. Mycol.">
        <title>101 Dothideomycetes genomes: a test case for predicting lifestyles and emergence of pathogens.</title>
        <authorList>
            <person name="Haridas S."/>
            <person name="Albert R."/>
            <person name="Binder M."/>
            <person name="Bloem J."/>
            <person name="Labutti K."/>
            <person name="Salamov A."/>
            <person name="Andreopoulos B."/>
            <person name="Baker S."/>
            <person name="Barry K."/>
            <person name="Bills G."/>
            <person name="Bluhm B."/>
            <person name="Cannon C."/>
            <person name="Castanera R."/>
            <person name="Culley D."/>
            <person name="Daum C."/>
            <person name="Ezra D."/>
            <person name="Gonzalez J."/>
            <person name="Henrissat B."/>
            <person name="Kuo A."/>
            <person name="Liang C."/>
            <person name="Lipzen A."/>
            <person name="Lutzoni F."/>
            <person name="Magnuson J."/>
            <person name="Mondo S."/>
            <person name="Nolan M."/>
            <person name="Ohm R."/>
            <person name="Pangilinan J."/>
            <person name="Park H.-J."/>
            <person name="Ramirez L."/>
            <person name="Alfaro M."/>
            <person name="Sun H."/>
            <person name="Tritt A."/>
            <person name="Yoshinaga Y."/>
            <person name="Zwiers L.-H."/>
            <person name="Turgeon B."/>
            <person name="Goodwin S."/>
            <person name="Spatafora J."/>
            <person name="Crous P."/>
            <person name="Grigoriev I."/>
        </authorList>
    </citation>
    <scope>NUCLEOTIDE SEQUENCE</scope>
    <source>
        <strain evidence="1">CBS 107.79</strain>
    </source>
</reference>
<protein>
    <recommendedName>
        <fullName evidence="3">F-box domain-containing protein</fullName>
    </recommendedName>
</protein>
<dbReference type="EMBL" id="ML976768">
    <property type="protein sequence ID" value="KAF1965164.1"/>
    <property type="molecule type" value="Genomic_DNA"/>
</dbReference>
<organism evidence="1 2">
    <name type="scientific">Bimuria novae-zelandiae CBS 107.79</name>
    <dbReference type="NCBI Taxonomy" id="1447943"/>
    <lineage>
        <taxon>Eukaryota</taxon>
        <taxon>Fungi</taxon>
        <taxon>Dikarya</taxon>
        <taxon>Ascomycota</taxon>
        <taxon>Pezizomycotina</taxon>
        <taxon>Dothideomycetes</taxon>
        <taxon>Pleosporomycetidae</taxon>
        <taxon>Pleosporales</taxon>
        <taxon>Massarineae</taxon>
        <taxon>Didymosphaeriaceae</taxon>
        <taxon>Bimuria</taxon>
    </lineage>
</organism>
<dbReference type="AlphaFoldDB" id="A0A6A5UKG7"/>
<sequence>MPNLETLRWGIEPKSTHLFEAAFANADVTLPTVKHIVPAAYSEWLVRRCPNLQSLRAGCFFDHASWNSYDAKLKKEYDPMAALINATKGLPIEKLHLRSKWPSDWMDMLSAILDATPNITNLEMDGEIGSRWSGDSRPLDRHLKFLTKFPNLTSLALPSAGHLGLSFDGGPGCGNVYFGRGGRAYGRQVTEERAKTVEEAANMAMEALPHLKHLSVGGFVREHHVE</sequence>
<dbReference type="OrthoDB" id="3636801at2759"/>
<proteinExistence type="predicted"/>
<keyword evidence="2" id="KW-1185">Reference proteome</keyword>
<evidence type="ECO:0008006" key="3">
    <source>
        <dbReference type="Google" id="ProtNLM"/>
    </source>
</evidence>
<evidence type="ECO:0000313" key="2">
    <source>
        <dbReference type="Proteomes" id="UP000800036"/>
    </source>
</evidence>
<gene>
    <name evidence="1" type="ORF">BU23DRAFT_575133</name>
</gene>
<name>A0A6A5UKG7_9PLEO</name>
<dbReference type="Proteomes" id="UP000800036">
    <property type="component" value="Unassembled WGS sequence"/>
</dbReference>
<accession>A0A6A5UKG7</accession>